<organism evidence="3 4">
    <name type="scientific">Giesbergeria sinuosa</name>
    <dbReference type="NCBI Taxonomy" id="80883"/>
    <lineage>
        <taxon>Bacteria</taxon>
        <taxon>Pseudomonadati</taxon>
        <taxon>Pseudomonadota</taxon>
        <taxon>Betaproteobacteria</taxon>
        <taxon>Burkholderiales</taxon>
        <taxon>Comamonadaceae</taxon>
        <taxon>Giesbergeria</taxon>
    </lineage>
</organism>
<comment type="caution">
    <text evidence="3">The sequence shown here is derived from an EMBL/GenBank/DDBJ whole genome shotgun (WGS) entry which is preliminary data.</text>
</comment>
<evidence type="ECO:0000256" key="1">
    <source>
        <dbReference type="ARBA" id="ARBA00022729"/>
    </source>
</evidence>
<dbReference type="Gene3D" id="2.60.40.1220">
    <property type="match status" value="1"/>
</dbReference>
<dbReference type="SUPFAM" id="SSF51120">
    <property type="entry name" value="beta-Roll"/>
    <property type="match status" value="1"/>
</dbReference>
<dbReference type="InterPro" id="IPR011049">
    <property type="entry name" value="Serralysin-like_metalloprot_C"/>
</dbReference>
<evidence type="ECO:0000313" key="4">
    <source>
        <dbReference type="Proteomes" id="UP001596001"/>
    </source>
</evidence>
<name>A0ABV9QB89_9BURK</name>
<evidence type="ECO:0000313" key="3">
    <source>
        <dbReference type="EMBL" id="MFC4787547.1"/>
    </source>
</evidence>
<dbReference type="Proteomes" id="UP001596001">
    <property type="component" value="Unassembled WGS sequence"/>
</dbReference>
<dbReference type="CDD" id="cd11304">
    <property type="entry name" value="Cadherin_repeat"/>
    <property type="match status" value="1"/>
</dbReference>
<sequence length="1091" mass="107742">MSQTVFGAAAVVTFLNRAFHNTTPGHLIFQNQVKAAGSTAASQTAFAAQFGASFATLSDAALAHKVLGNMGVLPNADLEAALVERFAAVGTDGRGLLVWQLGQILVGLEGAGGSLAAYAPAAAAWNHAITQSYLYSVDPTNTVAIDPLADMTAPVVSSATFSYAENQAAGYGVGTVAATDGVGVTAFEIATGNSSGYFAIDAAGNITLTEAGAAATAANDYETAPNAFALGVVAKDAAGNTSAVANMAIQVTDVDDVAPKLLAAAAVGTTVKLNFNEAFKAGAIVYATAFNVVDAANTSIGVGSVTVSGSQVILTLAALPSGAVKVSYAAPAIAEALQDAAGNKVADIVGQLAVADITAPTLLSSNPADDSSTLAAASNLALTFSENVVLGAGFITLVNTIEASDTRTIAITDAAQVSVAGAVLTINPTANLKVGASYYVNVPATAVFDAAGNPYAGISNVTGLNFTVLVPPVPGETLIFTTAIDLLTGTAGDDTIIGVFSTSPPGTLSVVDRIRAGAGMDTLKMYGTYDVSQMPDTITGVEVLQLVIAANAALDLSSSLYSKAVSGIEKVIIDDAVAINGQTITTTTGQSLSLATGTTGAGTAGAVTWSASSTDAVLNLALNGYQSSASAGAVQSLTVSNTAASTVQLASTGAANKVSTLTLGAQTSKLVITGDKALTVSTNFVSSGGAGVLKVVDASASTGSVGITVAAGTTAAFAFAGGAANDSLTLAAAPDAAFAFSGGAGNDNLKLADNGLQALASGAQLDGGAGSTDKISLNDGALLANEYTALNAAKNFEVLGLIAAVTVDASQLAGYKIYSLDGNAAQVINQVATGTTVNLTTSHATDITVAAAVGVNDLAFNIGASTVGGNLTLSGFSLVALGSNSNSTINHLILRDNAVVTITGSKDLTITAVADATTTGHKIDGTALTGKLNVTANQAAYAANSMLGDILIGGSNTDTLKAGLNSTKLTGNAGNDIFDVSLAVAGATAHANITTITDLAKGDAIKFGSTAGAFTATKVDLSGAVSEQAALDALLVGNDSDVKWGVYNGNTYIVDDVGAGNTMEAADTIVKLAGVLNLSASTFASQVLLLA</sequence>
<feature type="domain" description="Cadherin" evidence="2">
    <location>
        <begin position="155"/>
        <end position="261"/>
    </location>
</feature>
<keyword evidence="4" id="KW-1185">Reference proteome</keyword>
<dbReference type="InterPro" id="IPR014755">
    <property type="entry name" value="Cu-Rt/internalin_Ig-like"/>
</dbReference>
<dbReference type="InterPro" id="IPR002126">
    <property type="entry name" value="Cadherin-like_dom"/>
</dbReference>
<dbReference type="SUPFAM" id="SSF49313">
    <property type="entry name" value="Cadherin-like"/>
    <property type="match status" value="1"/>
</dbReference>
<gene>
    <name evidence="3" type="ORF">ACFO6X_00865</name>
</gene>
<dbReference type="Gene3D" id="2.60.40.60">
    <property type="entry name" value="Cadherins"/>
    <property type="match status" value="1"/>
</dbReference>
<dbReference type="EMBL" id="JBHSHJ010000001">
    <property type="protein sequence ID" value="MFC4787547.1"/>
    <property type="molecule type" value="Genomic_DNA"/>
</dbReference>
<dbReference type="InterPro" id="IPR032812">
    <property type="entry name" value="SbsA_Ig"/>
</dbReference>
<reference evidence="4" key="1">
    <citation type="journal article" date="2019" name="Int. J. Syst. Evol. Microbiol.">
        <title>The Global Catalogue of Microorganisms (GCM) 10K type strain sequencing project: providing services to taxonomists for standard genome sequencing and annotation.</title>
        <authorList>
            <consortium name="The Broad Institute Genomics Platform"/>
            <consortium name="The Broad Institute Genome Sequencing Center for Infectious Disease"/>
            <person name="Wu L."/>
            <person name="Ma J."/>
        </authorList>
    </citation>
    <scope>NUCLEOTIDE SEQUENCE [LARGE SCALE GENOMIC DNA]</scope>
    <source>
        <strain evidence="4">CCUG 49452</strain>
    </source>
</reference>
<dbReference type="RefSeq" id="WP_382429101.1">
    <property type="nucleotide sequence ID" value="NZ_JBHSHJ010000001.1"/>
</dbReference>
<dbReference type="Pfam" id="PF13205">
    <property type="entry name" value="Big_5"/>
    <property type="match status" value="1"/>
</dbReference>
<evidence type="ECO:0000259" key="2">
    <source>
        <dbReference type="PROSITE" id="PS50268"/>
    </source>
</evidence>
<protein>
    <submittedName>
        <fullName evidence="3">Ig-like domain-containing protein</fullName>
    </submittedName>
</protein>
<dbReference type="PROSITE" id="PS50268">
    <property type="entry name" value="CADHERIN_2"/>
    <property type="match status" value="1"/>
</dbReference>
<accession>A0ABV9QB89</accession>
<dbReference type="PRINTS" id="PR00313">
    <property type="entry name" value="CABNDNGRPT"/>
</dbReference>
<proteinExistence type="predicted"/>
<dbReference type="InterPro" id="IPR015919">
    <property type="entry name" value="Cadherin-like_sf"/>
</dbReference>
<keyword evidence="1" id="KW-0732">Signal</keyword>